<dbReference type="GeneID" id="18909452"/>
<protein>
    <submittedName>
        <fullName evidence="2">Uncharacterized protein</fullName>
    </submittedName>
</protein>
<evidence type="ECO:0000313" key="3">
    <source>
        <dbReference type="Proteomes" id="UP000008370"/>
    </source>
</evidence>
<dbReference type="HOGENOM" id="CLU_380888_0_0_1"/>
<proteinExistence type="predicted"/>
<dbReference type="InParanoid" id="K5WPL0"/>
<feature type="compositionally biased region" description="Low complexity" evidence="1">
    <location>
        <begin position="215"/>
        <end position="233"/>
    </location>
</feature>
<feature type="compositionally biased region" description="Low complexity" evidence="1">
    <location>
        <begin position="84"/>
        <end position="100"/>
    </location>
</feature>
<evidence type="ECO:0000313" key="2">
    <source>
        <dbReference type="EMBL" id="EKM61385.1"/>
    </source>
</evidence>
<organism evidence="2 3">
    <name type="scientific">Phanerochaete carnosa (strain HHB-10118-sp)</name>
    <name type="common">White-rot fungus</name>
    <name type="synonym">Peniophora carnosa</name>
    <dbReference type="NCBI Taxonomy" id="650164"/>
    <lineage>
        <taxon>Eukaryota</taxon>
        <taxon>Fungi</taxon>
        <taxon>Dikarya</taxon>
        <taxon>Basidiomycota</taxon>
        <taxon>Agaricomycotina</taxon>
        <taxon>Agaricomycetes</taxon>
        <taxon>Polyporales</taxon>
        <taxon>Phanerochaetaceae</taxon>
        <taxon>Phanerochaete</taxon>
    </lineage>
</organism>
<reference evidence="2 3" key="1">
    <citation type="journal article" date="2012" name="BMC Genomics">
        <title>Comparative genomics of the white-rot fungi, Phanerochaete carnosa and P. chrysosporium, to elucidate the genetic basis of the distinct wood types they colonize.</title>
        <authorList>
            <person name="Suzuki H."/>
            <person name="MacDonald J."/>
            <person name="Syed K."/>
            <person name="Salamov A."/>
            <person name="Hori C."/>
            <person name="Aerts A."/>
            <person name="Henrissat B."/>
            <person name="Wiebenga A."/>
            <person name="vanKuyk P.A."/>
            <person name="Barry K."/>
            <person name="Lindquist E."/>
            <person name="LaButti K."/>
            <person name="Lapidus A."/>
            <person name="Lucas S."/>
            <person name="Coutinho P."/>
            <person name="Gong Y."/>
            <person name="Samejima M."/>
            <person name="Mahadevan R."/>
            <person name="Abou-Zaid M."/>
            <person name="de Vries R.P."/>
            <person name="Igarashi K."/>
            <person name="Yadav J.S."/>
            <person name="Grigoriev I.V."/>
            <person name="Master E.R."/>
        </authorList>
    </citation>
    <scope>NUCLEOTIDE SEQUENCE [LARGE SCALE GENOMIC DNA]</scope>
    <source>
        <strain evidence="2 3">HHB-10118-sp</strain>
    </source>
</reference>
<name>K5WPL0_PHACS</name>
<gene>
    <name evidence="2" type="ORF">PHACADRAFT_168831</name>
</gene>
<dbReference type="Proteomes" id="UP000008370">
    <property type="component" value="Unassembled WGS sequence"/>
</dbReference>
<accession>K5WPL0</accession>
<dbReference type="RefSeq" id="XP_007390805.1">
    <property type="nucleotide sequence ID" value="XM_007390743.1"/>
</dbReference>
<dbReference type="EMBL" id="JH930468">
    <property type="protein sequence ID" value="EKM61385.1"/>
    <property type="molecule type" value="Genomic_DNA"/>
</dbReference>
<feature type="region of interest" description="Disordered" evidence="1">
    <location>
        <begin position="78"/>
        <end position="109"/>
    </location>
</feature>
<keyword evidence="3" id="KW-1185">Reference proteome</keyword>
<dbReference type="AlphaFoldDB" id="K5WPL0"/>
<evidence type="ECO:0000256" key="1">
    <source>
        <dbReference type="SAM" id="MobiDB-lite"/>
    </source>
</evidence>
<sequence length="631" mass="68426">MGTFGLRRQLLTGAHEVEDSHCVQGSRVSSRFGSSHITPTNSSQYLSPQAEHGYYDHRLSSGTSRFTLSAYLSPRKKKTSETCSLPSSPRSPGSSTWTTPFSSSDTLSLPDTYRRSPSIGASLSTIVFAAGSAASPTLSASIVTEAQLYASRHRQHAGSSASTYANQADFPASSARSPELGHSRTSIFLPVISRPNSPLSGPVLTRDGPRIRTCSTGSADSGRSGRSACSARSNLSSRSTRSVLIGPPVNSSSEPDATVPGLPPVLSWLQNVRPELWIDQEGFRLVRPVFKLSGYATPSHTDGGDSDLVNSLTNGSAEFRLAETQSFVFHHGTLDPPPVLRKLTLADDESRDYISRQASLAVKADGVYSVSGIESFESNTSNTLYQTNLASHHRPLKLTWRFEYRVEDATAKMRAGEKILIPLSFSCSPGLLHPTHGKKIKIIQVVKKGLAPKLASEKLDMPPADVRVRVQTEPPSEIPHIRHALHDEDRFGIVHAGLDLASRHRRVQSTSAQPLVLKAKEDGAEGNRSGSKKTKSASLVVDWSSSRTEAHLERQFVVGDPLMSFLAANSCNDTGRTDAHQISRHILPPTQLSDMLDKRPNLCVLSDSSNYTVGYDSYRAKRHSSGYADTQ</sequence>
<dbReference type="OrthoDB" id="3269398at2759"/>
<dbReference type="KEGG" id="pco:PHACADRAFT_168831"/>
<feature type="region of interest" description="Disordered" evidence="1">
    <location>
        <begin position="198"/>
        <end position="257"/>
    </location>
</feature>